<dbReference type="EMBL" id="JAUIZM010000008">
    <property type="protein sequence ID" value="KAK1368144.1"/>
    <property type="molecule type" value="Genomic_DNA"/>
</dbReference>
<keyword evidence="3" id="KW-0862">Zinc</keyword>
<proteinExistence type="predicted"/>
<dbReference type="AlphaFoldDB" id="A0AAD8HKV0"/>
<dbReference type="Pfam" id="PF02892">
    <property type="entry name" value="zf-BED"/>
    <property type="match status" value="1"/>
</dbReference>
<keyword evidence="1" id="KW-0479">Metal-binding</keyword>
<dbReference type="InterPro" id="IPR003656">
    <property type="entry name" value="Znf_BED"/>
</dbReference>
<reference evidence="6" key="2">
    <citation type="submission" date="2023-05" db="EMBL/GenBank/DDBJ databases">
        <authorList>
            <person name="Schelkunov M.I."/>
        </authorList>
    </citation>
    <scope>NUCLEOTIDE SEQUENCE</scope>
    <source>
        <strain evidence="6">Hsosn_3</strain>
        <tissue evidence="6">Leaf</tissue>
    </source>
</reference>
<feature type="transmembrane region" description="Helical" evidence="4">
    <location>
        <begin position="130"/>
        <end position="155"/>
    </location>
</feature>
<keyword evidence="4" id="KW-0812">Transmembrane</keyword>
<evidence type="ECO:0000256" key="4">
    <source>
        <dbReference type="SAM" id="Phobius"/>
    </source>
</evidence>
<dbReference type="PANTHER" id="PTHR46951">
    <property type="entry name" value="BED-TYPE DOMAIN-CONTAINING PROTEIN"/>
    <property type="match status" value="1"/>
</dbReference>
<evidence type="ECO:0000256" key="1">
    <source>
        <dbReference type="ARBA" id="ARBA00022723"/>
    </source>
</evidence>
<evidence type="ECO:0000313" key="6">
    <source>
        <dbReference type="EMBL" id="KAK1368144.1"/>
    </source>
</evidence>
<evidence type="ECO:0000256" key="3">
    <source>
        <dbReference type="ARBA" id="ARBA00022833"/>
    </source>
</evidence>
<comment type="caution">
    <text evidence="6">The sequence shown here is derived from an EMBL/GenBank/DDBJ whole genome shotgun (WGS) entry which is preliminary data.</text>
</comment>
<evidence type="ECO:0000259" key="5">
    <source>
        <dbReference type="Pfam" id="PF02892"/>
    </source>
</evidence>
<dbReference type="PANTHER" id="PTHR46951:SF2">
    <property type="entry name" value="BED-TYPE DOMAIN-CONTAINING PROTEIN"/>
    <property type="match status" value="1"/>
</dbReference>
<dbReference type="Proteomes" id="UP001237642">
    <property type="component" value="Unassembled WGS sequence"/>
</dbReference>
<dbReference type="GO" id="GO:0008270">
    <property type="term" value="F:zinc ion binding"/>
    <property type="evidence" value="ECO:0007669"/>
    <property type="project" value="UniProtKB-KW"/>
</dbReference>
<keyword evidence="4" id="KW-1133">Transmembrane helix</keyword>
<keyword evidence="4" id="KW-0472">Membrane</keyword>
<feature type="domain" description="BED-type" evidence="5">
    <location>
        <begin position="9"/>
        <end position="43"/>
    </location>
</feature>
<reference evidence="6" key="1">
    <citation type="submission" date="2023-02" db="EMBL/GenBank/DDBJ databases">
        <title>Genome of toxic invasive species Heracleum sosnowskyi carries increased number of genes despite the absence of recent whole-genome duplications.</title>
        <authorList>
            <person name="Schelkunov M."/>
            <person name="Shtratnikova V."/>
            <person name="Makarenko M."/>
            <person name="Klepikova A."/>
            <person name="Omelchenko D."/>
            <person name="Novikova G."/>
            <person name="Obukhova E."/>
            <person name="Bogdanov V."/>
            <person name="Penin A."/>
            <person name="Logacheva M."/>
        </authorList>
    </citation>
    <scope>NUCLEOTIDE SEQUENCE</scope>
    <source>
        <strain evidence="6">Hsosn_3</strain>
        <tissue evidence="6">Leaf</tissue>
    </source>
</reference>
<sequence length="169" mass="19110">MTRTADIGWKYGSPVQNDKSKVQCSFCKHTFDGGINRFKKHLVGGYNRDATSCDKVPAHVKGEIIEFLGKKILLGDDVCIASGVKEPLYRTRRLTRNMNTSKSSERASCSSTLQDEEDVSFKSVSVMHMFFIPSVAFNSALPFLIFSTFFSSYFFPLFYFSSCLHHTNK</sequence>
<accession>A0AAD8HKV0</accession>
<evidence type="ECO:0000313" key="7">
    <source>
        <dbReference type="Proteomes" id="UP001237642"/>
    </source>
</evidence>
<dbReference type="GO" id="GO:0003677">
    <property type="term" value="F:DNA binding"/>
    <property type="evidence" value="ECO:0007669"/>
    <property type="project" value="InterPro"/>
</dbReference>
<name>A0AAD8HKV0_9APIA</name>
<keyword evidence="7" id="KW-1185">Reference proteome</keyword>
<protein>
    <recommendedName>
        <fullName evidence="5">BED-type domain-containing protein</fullName>
    </recommendedName>
</protein>
<organism evidence="6 7">
    <name type="scientific">Heracleum sosnowskyi</name>
    <dbReference type="NCBI Taxonomy" id="360622"/>
    <lineage>
        <taxon>Eukaryota</taxon>
        <taxon>Viridiplantae</taxon>
        <taxon>Streptophyta</taxon>
        <taxon>Embryophyta</taxon>
        <taxon>Tracheophyta</taxon>
        <taxon>Spermatophyta</taxon>
        <taxon>Magnoliopsida</taxon>
        <taxon>eudicotyledons</taxon>
        <taxon>Gunneridae</taxon>
        <taxon>Pentapetalae</taxon>
        <taxon>asterids</taxon>
        <taxon>campanulids</taxon>
        <taxon>Apiales</taxon>
        <taxon>Apiaceae</taxon>
        <taxon>Apioideae</taxon>
        <taxon>apioid superclade</taxon>
        <taxon>Tordylieae</taxon>
        <taxon>Tordyliinae</taxon>
        <taxon>Heracleum</taxon>
    </lineage>
</organism>
<gene>
    <name evidence="6" type="ORF">POM88_034236</name>
</gene>
<evidence type="ECO:0000256" key="2">
    <source>
        <dbReference type="ARBA" id="ARBA00022771"/>
    </source>
</evidence>
<keyword evidence="2" id="KW-0863">Zinc-finger</keyword>